<comment type="caution">
    <text evidence="2">The sequence shown here is derived from an EMBL/GenBank/DDBJ whole genome shotgun (WGS) entry which is preliminary data.</text>
</comment>
<evidence type="ECO:0000313" key="3">
    <source>
        <dbReference type="Proteomes" id="UP001190700"/>
    </source>
</evidence>
<organism evidence="2 3">
    <name type="scientific">Cymbomonas tetramitiformis</name>
    <dbReference type="NCBI Taxonomy" id="36881"/>
    <lineage>
        <taxon>Eukaryota</taxon>
        <taxon>Viridiplantae</taxon>
        <taxon>Chlorophyta</taxon>
        <taxon>Pyramimonadophyceae</taxon>
        <taxon>Pyramimonadales</taxon>
        <taxon>Pyramimonadaceae</taxon>
        <taxon>Cymbomonas</taxon>
    </lineage>
</organism>
<feature type="region of interest" description="Disordered" evidence="1">
    <location>
        <begin position="1"/>
        <end position="82"/>
    </location>
</feature>
<evidence type="ECO:0000313" key="2">
    <source>
        <dbReference type="EMBL" id="KAK3271681.1"/>
    </source>
</evidence>
<keyword evidence="3" id="KW-1185">Reference proteome</keyword>
<dbReference type="AlphaFoldDB" id="A0AAE0L4C0"/>
<evidence type="ECO:0000256" key="1">
    <source>
        <dbReference type="SAM" id="MobiDB-lite"/>
    </source>
</evidence>
<reference evidence="2 3" key="1">
    <citation type="journal article" date="2015" name="Genome Biol. Evol.">
        <title>Comparative Genomics of a Bacterivorous Green Alga Reveals Evolutionary Causalities and Consequences of Phago-Mixotrophic Mode of Nutrition.</title>
        <authorList>
            <person name="Burns J.A."/>
            <person name="Paasch A."/>
            <person name="Narechania A."/>
            <person name="Kim E."/>
        </authorList>
    </citation>
    <scope>NUCLEOTIDE SEQUENCE [LARGE SCALE GENOMIC DNA]</scope>
    <source>
        <strain evidence="2 3">PLY_AMNH</strain>
    </source>
</reference>
<gene>
    <name evidence="2" type="ORF">CYMTET_19985</name>
</gene>
<name>A0AAE0L4C0_9CHLO</name>
<proteinExistence type="predicted"/>
<feature type="compositionally biased region" description="Low complexity" evidence="1">
    <location>
        <begin position="59"/>
        <end position="75"/>
    </location>
</feature>
<dbReference type="EMBL" id="LGRX02009443">
    <property type="protein sequence ID" value="KAK3271681.1"/>
    <property type="molecule type" value="Genomic_DNA"/>
</dbReference>
<dbReference type="Proteomes" id="UP001190700">
    <property type="component" value="Unassembled WGS sequence"/>
</dbReference>
<sequence length="109" mass="11351">MECSSLRSRVREAVRVPVHQAGRGDSGCSAPGIGQEHTAPAGAAVLKEQGWNLIGGGQADSPPAQGPPADQGQGAEQPRELAQTWASEWVRRAQSSLWELAQTPGRASG</sequence>
<protein>
    <submittedName>
        <fullName evidence="2">Uncharacterized protein</fullName>
    </submittedName>
</protein>
<accession>A0AAE0L4C0</accession>